<dbReference type="STRING" id="937777.Deipe_0548"/>
<dbReference type="Pfam" id="PF02567">
    <property type="entry name" value="PhzC-PhzF"/>
    <property type="match status" value="1"/>
</dbReference>
<dbReference type="KEGG" id="dpd:Deipe_0548"/>
<evidence type="ECO:0000256" key="3">
    <source>
        <dbReference type="PIRSR" id="PIRSR016184-1"/>
    </source>
</evidence>
<dbReference type="GO" id="GO:0016853">
    <property type="term" value="F:isomerase activity"/>
    <property type="evidence" value="ECO:0007669"/>
    <property type="project" value="UniProtKB-KW"/>
</dbReference>
<feature type="active site" evidence="3">
    <location>
        <position position="48"/>
    </location>
</feature>
<organism evidence="4 5">
    <name type="scientific">Deinococcus peraridilitoris (strain DSM 19664 / LMG 22246 / CIP 109416 / KR-200)</name>
    <dbReference type="NCBI Taxonomy" id="937777"/>
    <lineage>
        <taxon>Bacteria</taxon>
        <taxon>Thermotogati</taxon>
        <taxon>Deinococcota</taxon>
        <taxon>Deinococci</taxon>
        <taxon>Deinococcales</taxon>
        <taxon>Deinococcaceae</taxon>
        <taxon>Deinococcus</taxon>
    </lineage>
</organism>
<dbReference type="AlphaFoldDB" id="K9ZWY4"/>
<reference evidence="5" key="1">
    <citation type="submission" date="2012-03" db="EMBL/GenBank/DDBJ databases">
        <title>Complete sequence of chromosome of Deinococcus peraridilitoris DSM 19664.</title>
        <authorList>
            <person name="Lucas S."/>
            <person name="Copeland A."/>
            <person name="Lapidus A."/>
            <person name="Glavina del Rio T."/>
            <person name="Dalin E."/>
            <person name="Tice H."/>
            <person name="Bruce D."/>
            <person name="Goodwin L."/>
            <person name="Pitluck S."/>
            <person name="Peters L."/>
            <person name="Mikhailova N."/>
            <person name="Lu M."/>
            <person name="Kyrpides N."/>
            <person name="Mavromatis K."/>
            <person name="Ivanova N."/>
            <person name="Brettin T."/>
            <person name="Detter J.C."/>
            <person name="Han C."/>
            <person name="Larimer F."/>
            <person name="Land M."/>
            <person name="Hauser L."/>
            <person name="Markowitz V."/>
            <person name="Cheng J.-F."/>
            <person name="Hugenholtz P."/>
            <person name="Woyke T."/>
            <person name="Wu D."/>
            <person name="Pukall R."/>
            <person name="Steenblock K."/>
            <person name="Brambilla E."/>
            <person name="Klenk H.-P."/>
            <person name="Eisen J.A."/>
        </authorList>
    </citation>
    <scope>NUCLEOTIDE SEQUENCE [LARGE SCALE GENOMIC DNA]</scope>
    <source>
        <strain evidence="5">DSM 19664 / LMG 22246 / CIP 109416 / KR-200</strain>
    </source>
</reference>
<dbReference type="PANTHER" id="PTHR13774:SF17">
    <property type="entry name" value="PHENAZINE BIOSYNTHESIS-LIKE DOMAIN-CONTAINING PROTEIN"/>
    <property type="match status" value="1"/>
</dbReference>
<evidence type="ECO:0000256" key="2">
    <source>
        <dbReference type="ARBA" id="ARBA00023235"/>
    </source>
</evidence>
<protein>
    <submittedName>
        <fullName evidence="4">Phenazine biosynthesis protein PhzF family</fullName>
    </submittedName>
</protein>
<dbReference type="OrthoDB" id="9788221at2"/>
<dbReference type="HOGENOM" id="CLU_048756_2_1_0"/>
<proteinExistence type="inferred from homology"/>
<dbReference type="EMBL" id="CP003382">
    <property type="protein sequence ID" value="AFZ66143.1"/>
    <property type="molecule type" value="Genomic_DNA"/>
</dbReference>
<dbReference type="PANTHER" id="PTHR13774">
    <property type="entry name" value="PHENAZINE BIOSYNTHESIS PROTEIN"/>
    <property type="match status" value="1"/>
</dbReference>
<name>K9ZWY4_DEIPD</name>
<gene>
    <name evidence="4" type="ordered locus">Deipe_0548</name>
</gene>
<dbReference type="PIRSF" id="PIRSF016184">
    <property type="entry name" value="PhzC_PhzF"/>
    <property type="match status" value="1"/>
</dbReference>
<evidence type="ECO:0000313" key="5">
    <source>
        <dbReference type="Proteomes" id="UP000010467"/>
    </source>
</evidence>
<keyword evidence="2" id="KW-0413">Isomerase</keyword>
<evidence type="ECO:0000313" key="4">
    <source>
        <dbReference type="EMBL" id="AFZ66143.1"/>
    </source>
</evidence>
<dbReference type="PATRIC" id="fig|937777.3.peg.551"/>
<accession>K9ZWY4</accession>
<dbReference type="eggNOG" id="COG0384">
    <property type="taxonomic scope" value="Bacteria"/>
</dbReference>
<sequence>MPSSTPLFQVDAFTDVAFQGNPAAVCLLDSPRSDAWLQQVAREMNLSETAFVWTQAESSQLRWFTPKVEVDLCGHATLASAHVLWECGLLPERAPAIFETRSGTLTARRSPAGIELDFPVESVQETIAPHGLLEVLGLWKANFIGRTKTRFLVEARTEREVQELTPDLVALAVLAPGRVVVTAKSEHENADFVSRYFAPGVGIPEDPVTGSTHCALGPYWAARLGGHRFRARQLSERGGQMTVEVLGDRVNLTGQAVTVLRGELLTH</sequence>
<comment type="similarity">
    <text evidence="1">Belongs to the PhzF family.</text>
</comment>
<dbReference type="NCBIfam" id="TIGR00654">
    <property type="entry name" value="PhzF_family"/>
    <property type="match status" value="1"/>
</dbReference>
<dbReference type="Proteomes" id="UP000010467">
    <property type="component" value="Chromosome"/>
</dbReference>
<dbReference type="RefSeq" id="WP_015234453.1">
    <property type="nucleotide sequence ID" value="NC_019793.1"/>
</dbReference>
<dbReference type="GO" id="GO:0005737">
    <property type="term" value="C:cytoplasm"/>
    <property type="evidence" value="ECO:0007669"/>
    <property type="project" value="TreeGrafter"/>
</dbReference>
<dbReference type="Gene3D" id="3.10.310.10">
    <property type="entry name" value="Diaminopimelate Epimerase, Chain A, domain 1"/>
    <property type="match status" value="2"/>
</dbReference>
<keyword evidence="5" id="KW-1185">Reference proteome</keyword>
<dbReference type="InterPro" id="IPR003719">
    <property type="entry name" value="Phenazine_PhzF-like"/>
</dbReference>
<dbReference type="SUPFAM" id="SSF54506">
    <property type="entry name" value="Diaminopimelate epimerase-like"/>
    <property type="match status" value="1"/>
</dbReference>
<evidence type="ECO:0000256" key="1">
    <source>
        <dbReference type="ARBA" id="ARBA00008270"/>
    </source>
</evidence>